<protein>
    <submittedName>
        <fullName evidence="8">DedA family protein</fullName>
    </submittedName>
</protein>
<feature type="domain" description="VTT" evidence="7">
    <location>
        <begin position="28"/>
        <end position="146"/>
    </location>
</feature>
<evidence type="ECO:0000256" key="5">
    <source>
        <dbReference type="ARBA" id="ARBA00023136"/>
    </source>
</evidence>
<evidence type="ECO:0000256" key="1">
    <source>
        <dbReference type="ARBA" id="ARBA00004651"/>
    </source>
</evidence>
<feature type="transmembrane region" description="Helical" evidence="6">
    <location>
        <begin position="128"/>
        <end position="146"/>
    </location>
</feature>
<evidence type="ECO:0000313" key="9">
    <source>
        <dbReference type="Proteomes" id="UP001156691"/>
    </source>
</evidence>
<reference evidence="9" key="1">
    <citation type="journal article" date="2019" name="Int. J. Syst. Evol. Microbiol.">
        <title>The Global Catalogue of Microorganisms (GCM) 10K type strain sequencing project: providing services to taxonomists for standard genome sequencing and annotation.</title>
        <authorList>
            <consortium name="The Broad Institute Genomics Platform"/>
            <consortium name="The Broad Institute Genome Sequencing Center for Infectious Disease"/>
            <person name="Wu L."/>
            <person name="Ma J."/>
        </authorList>
    </citation>
    <scope>NUCLEOTIDE SEQUENCE [LARGE SCALE GENOMIC DNA]</scope>
    <source>
        <strain evidence="9">NBRC 112416</strain>
    </source>
</reference>
<feature type="transmembrane region" description="Helical" evidence="6">
    <location>
        <begin position="47"/>
        <end position="66"/>
    </location>
</feature>
<evidence type="ECO:0000259" key="7">
    <source>
        <dbReference type="Pfam" id="PF09335"/>
    </source>
</evidence>
<evidence type="ECO:0000313" key="8">
    <source>
        <dbReference type="EMBL" id="GLQ55460.1"/>
    </source>
</evidence>
<accession>A0ABQ5W5V9</accession>
<name>A0ABQ5W5V9_9HYPH</name>
<comment type="subcellular location">
    <subcellularLocation>
        <location evidence="1">Cell membrane</location>
        <topology evidence="1">Multi-pass membrane protein</topology>
    </subcellularLocation>
</comment>
<proteinExistence type="predicted"/>
<evidence type="ECO:0000256" key="6">
    <source>
        <dbReference type="SAM" id="Phobius"/>
    </source>
</evidence>
<comment type="caution">
    <text evidence="8">The sequence shown here is derived from an EMBL/GenBank/DDBJ whole genome shotgun (WGS) entry which is preliminary data.</text>
</comment>
<gene>
    <name evidence="8" type="ORF">GCM10010862_27190</name>
</gene>
<dbReference type="Pfam" id="PF09335">
    <property type="entry name" value="VTT_dom"/>
    <property type="match status" value="1"/>
</dbReference>
<organism evidence="8 9">
    <name type="scientific">Devosia nitrariae</name>
    <dbReference type="NCBI Taxonomy" id="2071872"/>
    <lineage>
        <taxon>Bacteria</taxon>
        <taxon>Pseudomonadati</taxon>
        <taxon>Pseudomonadota</taxon>
        <taxon>Alphaproteobacteria</taxon>
        <taxon>Hyphomicrobiales</taxon>
        <taxon>Devosiaceae</taxon>
        <taxon>Devosia</taxon>
    </lineage>
</organism>
<keyword evidence="9" id="KW-1185">Reference proteome</keyword>
<dbReference type="InterPro" id="IPR032816">
    <property type="entry name" value="VTT_dom"/>
</dbReference>
<feature type="transmembrane region" description="Helical" evidence="6">
    <location>
        <begin position="104"/>
        <end position="121"/>
    </location>
</feature>
<feature type="transmembrane region" description="Helical" evidence="6">
    <location>
        <begin position="12"/>
        <end position="35"/>
    </location>
</feature>
<dbReference type="Proteomes" id="UP001156691">
    <property type="component" value="Unassembled WGS sequence"/>
</dbReference>
<keyword evidence="4 6" id="KW-1133">Transmembrane helix</keyword>
<dbReference type="InterPro" id="IPR051311">
    <property type="entry name" value="DedA_domain"/>
</dbReference>
<dbReference type="RefSeq" id="WP_284340863.1">
    <property type="nucleotide sequence ID" value="NZ_BSNS01000011.1"/>
</dbReference>
<dbReference type="PANTHER" id="PTHR42709:SF6">
    <property type="entry name" value="UNDECAPRENYL PHOSPHATE TRANSPORTER A"/>
    <property type="match status" value="1"/>
</dbReference>
<keyword evidence="3 6" id="KW-0812">Transmembrane</keyword>
<dbReference type="EMBL" id="BSNS01000011">
    <property type="protein sequence ID" value="GLQ55460.1"/>
    <property type="molecule type" value="Genomic_DNA"/>
</dbReference>
<dbReference type="PANTHER" id="PTHR42709">
    <property type="entry name" value="ALKALINE PHOSPHATASE LIKE PROTEIN"/>
    <property type="match status" value="1"/>
</dbReference>
<evidence type="ECO:0000256" key="3">
    <source>
        <dbReference type="ARBA" id="ARBA00022692"/>
    </source>
</evidence>
<sequence>MPSDFIHSLIEQYGLLAIFVGCLLEGESAAILGGFFAHQDVLVPWKIFVTVYAGAFCGDAVFFFAGKYSAAGPLVRRFERKPAFSYAQRMVRAHPTLYVLLNRYVYGLRMIGGVAAGLAGIRTPKFLALNALSSLAWSGIFMGIGYVFGTAAEQIIGSELARHERLLVAVGIGVFVVMAGFYLMHRLRRHQRPRSP</sequence>
<evidence type="ECO:0000256" key="4">
    <source>
        <dbReference type="ARBA" id="ARBA00022989"/>
    </source>
</evidence>
<keyword evidence="2" id="KW-1003">Cell membrane</keyword>
<evidence type="ECO:0000256" key="2">
    <source>
        <dbReference type="ARBA" id="ARBA00022475"/>
    </source>
</evidence>
<keyword evidence="5 6" id="KW-0472">Membrane</keyword>
<feature type="transmembrane region" description="Helical" evidence="6">
    <location>
        <begin position="166"/>
        <end position="184"/>
    </location>
</feature>